<dbReference type="Proteomes" id="UP000177870">
    <property type="component" value="Plasmid unnamed"/>
</dbReference>
<dbReference type="KEGG" id="mpro:BJP34_35600"/>
<name>A0A1D8U486_9CYAN</name>
<evidence type="ECO:0000313" key="2">
    <source>
        <dbReference type="Proteomes" id="UP000177870"/>
    </source>
</evidence>
<evidence type="ECO:0000313" key="1">
    <source>
        <dbReference type="EMBL" id="AOX04710.1"/>
    </source>
</evidence>
<sequence length="156" mass="17222">MINKFYLASITCTSVGSLFLASSVWTSGQKDLAQHERISKTKQAYAIKSAKVKEEKAFADVRAQNQMVRPSKKWALNRYKYNSADPVFPSMFDRQWLNNLGNNSPDGIAVVLDSSHLCVGVSLSSDSPGKDGRFYFLGSKDPAVASYAKSMCQEHG</sequence>
<organism evidence="1 2">
    <name type="scientific">Moorena producens PAL-8-15-08-1</name>
    <dbReference type="NCBI Taxonomy" id="1458985"/>
    <lineage>
        <taxon>Bacteria</taxon>
        <taxon>Bacillati</taxon>
        <taxon>Cyanobacteriota</taxon>
        <taxon>Cyanophyceae</taxon>
        <taxon>Coleofasciculales</taxon>
        <taxon>Coleofasciculaceae</taxon>
        <taxon>Moorena</taxon>
    </lineage>
</organism>
<proteinExistence type="predicted"/>
<dbReference type="AlphaFoldDB" id="A0A1D8U486"/>
<dbReference type="EMBL" id="CP017600">
    <property type="protein sequence ID" value="AOX04710.1"/>
    <property type="molecule type" value="Genomic_DNA"/>
</dbReference>
<gene>
    <name evidence="1" type="ORF">BJP34_35600</name>
</gene>
<protein>
    <submittedName>
        <fullName evidence="1">Uncharacterized protein</fullName>
    </submittedName>
</protein>
<geneLocation type="plasmid" evidence="1 2">
    <name>unnamed</name>
</geneLocation>
<dbReference type="RefSeq" id="WP_070397056.1">
    <property type="nucleotide sequence ID" value="NZ_CP017600.1"/>
</dbReference>
<reference evidence="2" key="1">
    <citation type="submission" date="2016-10" db="EMBL/GenBank/DDBJ databases">
        <title>Comparative genomics uncovers the prolific and rare metabolic potential of the cyanobacterial genus Moorea.</title>
        <authorList>
            <person name="Leao T."/>
            <person name="Castelao G."/>
            <person name="Korobeynikov A."/>
            <person name="Monroe E.A."/>
            <person name="Podell S."/>
            <person name="Glukhov E."/>
            <person name="Allen E."/>
            <person name="Gerwick W.H."/>
            <person name="Gerwick L."/>
        </authorList>
    </citation>
    <scope>NUCLEOTIDE SEQUENCE [LARGE SCALE GENOMIC DNA]</scope>
    <source>
        <strain evidence="2">PAL-8-15-08-1</strain>
        <plasmid evidence="2">unnamed</plasmid>
    </source>
</reference>
<accession>A0A1D8U486</accession>
<keyword evidence="1" id="KW-0614">Plasmid</keyword>